<keyword evidence="2" id="KW-0813">Transport</keyword>
<sequence>MDKNIENAARILGAGEWRVFWTISLPLARPGLVAKLVMAFARALGGVRRHPDAGREHPRPHPDRTTGHLRRRRGEGQPHRPGAGGHDDVVEIYLYFLGKPVERVQIARGDGDG</sequence>
<reference evidence="9 10" key="1">
    <citation type="submission" date="2016-04" db="EMBL/GenBank/DDBJ databases">
        <authorList>
            <person name="Evans L.H."/>
            <person name="Alamgir A."/>
            <person name="Owens N."/>
            <person name="Weber N.D."/>
            <person name="Virtaneva K."/>
            <person name="Barbian K."/>
            <person name="Babar A."/>
            <person name="Rosenke K."/>
        </authorList>
    </citation>
    <scope>NUCLEOTIDE SEQUENCE [LARGE SCALE GENOMIC DNA]</scope>
    <source>
        <strain evidence="9 10">LMa1</strain>
    </source>
</reference>
<keyword evidence="3" id="KW-1003">Cell membrane</keyword>
<dbReference type="InterPro" id="IPR035906">
    <property type="entry name" value="MetI-like_sf"/>
</dbReference>
<evidence type="ECO:0000313" key="9">
    <source>
        <dbReference type="EMBL" id="OAT86469.1"/>
    </source>
</evidence>
<feature type="domain" description="ABC transmembrane type-1" evidence="8">
    <location>
        <begin position="2"/>
        <end position="46"/>
    </location>
</feature>
<dbReference type="STRING" id="1838280.A6M21_03355"/>
<dbReference type="GO" id="GO:0005886">
    <property type="term" value="C:plasma membrane"/>
    <property type="evidence" value="ECO:0007669"/>
    <property type="project" value="UniProtKB-SubCell"/>
</dbReference>
<evidence type="ECO:0000256" key="2">
    <source>
        <dbReference type="ARBA" id="ARBA00022448"/>
    </source>
</evidence>
<accession>A0A1B7LIR8</accession>
<keyword evidence="5" id="KW-1133">Transmembrane helix</keyword>
<organism evidence="9 10">
    <name type="scientific">Desulfotomaculum copahuensis</name>
    <dbReference type="NCBI Taxonomy" id="1838280"/>
    <lineage>
        <taxon>Bacteria</taxon>
        <taxon>Bacillati</taxon>
        <taxon>Bacillota</taxon>
        <taxon>Clostridia</taxon>
        <taxon>Eubacteriales</taxon>
        <taxon>Desulfotomaculaceae</taxon>
        <taxon>Desulfotomaculum</taxon>
    </lineage>
</organism>
<evidence type="ECO:0000256" key="3">
    <source>
        <dbReference type="ARBA" id="ARBA00022475"/>
    </source>
</evidence>
<proteinExistence type="predicted"/>
<evidence type="ECO:0000256" key="5">
    <source>
        <dbReference type="ARBA" id="ARBA00022989"/>
    </source>
</evidence>
<keyword evidence="10" id="KW-1185">Reference proteome</keyword>
<evidence type="ECO:0000256" key="6">
    <source>
        <dbReference type="ARBA" id="ARBA00023136"/>
    </source>
</evidence>
<feature type="region of interest" description="Disordered" evidence="7">
    <location>
        <begin position="48"/>
        <end position="86"/>
    </location>
</feature>
<dbReference type="Pfam" id="PF00528">
    <property type="entry name" value="BPD_transp_1"/>
    <property type="match status" value="1"/>
</dbReference>
<evidence type="ECO:0000256" key="1">
    <source>
        <dbReference type="ARBA" id="ARBA00004651"/>
    </source>
</evidence>
<feature type="compositionally biased region" description="Basic and acidic residues" evidence="7">
    <location>
        <begin position="49"/>
        <end position="66"/>
    </location>
</feature>
<evidence type="ECO:0000256" key="4">
    <source>
        <dbReference type="ARBA" id="ARBA00022692"/>
    </source>
</evidence>
<comment type="caution">
    <text evidence="9">The sequence shown here is derived from an EMBL/GenBank/DDBJ whole genome shotgun (WGS) entry which is preliminary data.</text>
</comment>
<dbReference type="Proteomes" id="UP000078532">
    <property type="component" value="Unassembled WGS sequence"/>
</dbReference>
<keyword evidence="6" id="KW-0472">Membrane</keyword>
<dbReference type="AlphaFoldDB" id="A0A1B7LIR8"/>
<dbReference type="PANTHER" id="PTHR30183">
    <property type="entry name" value="MOLYBDENUM TRANSPORT SYSTEM PERMEASE PROTEIN MODB"/>
    <property type="match status" value="1"/>
</dbReference>
<dbReference type="EMBL" id="LYVF01000013">
    <property type="protein sequence ID" value="OAT86469.1"/>
    <property type="molecule type" value="Genomic_DNA"/>
</dbReference>
<evidence type="ECO:0000313" key="10">
    <source>
        <dbReference type="Proteomes" id="UP000078532"/>
    </source>
</evidence>
<protein>
    <recommendedName>
        <fullName evidence="8">ABC transmembrane type-1 domain-containing protein</fullName>
    </recommendedName>
</protein>
<evidence type="ECO:0000256" key="7">
    <source>
        <dbReference type="SAM" id="MobiDB-lite"/>
    </source>
</evidence>
<dbReference type="Gene3D" id="1.10.3720.10">
    <property type="entry name" value="MetI-like"/>
    <property type="match status" value="1"/>
</dbReference>
<dbReference type="GO" id="GO:0055085">
    <property type="term" value="P:transmembrane transport"/>
    <property type="evidence" value="ECO:0007669"/>
    <property type="project" value="InterPro"/>
</dbReference>
<evidence type="ECO:0000259" key="8">
    <source>
        <dbReference type="Pfam" id="PF00528"/>
    </source>
</evidence>
<name>A0A1B7LIR8_9FIRM</name>
<dbReference type="CDD" id="cd06261">
    <property type="entry name" value="TM_PBP2"/>
    <property type="match status" value="1"/>
</dbReference>
<keyword evidence="4" id="KW-0812">Transmembrane</keyword>
<comment type="subcellular location">
    <subcellularLocation>
        <location evidence="1">Cell membrane</location>
        <topology evidence="1">Multi-pass membrane protein</topology>
    </subcellularLocation>
</comment>
<dbReference type="InterPro" id="IPR000515">
    <property type="entry name" value="MetI-like"/>
</dbReference>
<dbReference type="PANTHER" id="PTHR30183:SF3">
    <property type="entry name" value="MOLYBDENUM TRANSPORT SYSTEM PERMEASE PROTEIN MODB"/>
    <property type="match status" value="1"/>
</dbReference>
<gene>
    <name evidence="9" type="ORF">A6M21_03355</name>
</gene>
<dbReference type="SUPFAM" id="SSF161098">
    <property type="entry name" value="MetI-like"/>
    <property type="match status" value="1"/>
</dbReference>